<dbReference type="AlphaFoldDB" id="A0A840UM24"/>
<dbReference type="Proteomes" id="UP000559117">
    <property type="component" value="Unassembled WGS sequence"/>
</dbReference>
<dbReference type="NCBIfam" id="TIGR00726">
    <property type="entry name" value="peptidoglycan editing factor PgeF"/>
    <property type="match status" value="1"/>
</dbReference>
<dbReference type="CDD" id="cd16833">
    <property type="entry name" value="YfiH"/>
    <property type="match status" value="1"/>
</dbReference>
<dbReference type="Pfam" id="PF02578">
    <property type="entry name" value="Cu-oxidase_4"/>
    <property type="match status" value="1"/>
</dbReference>
<accession>A0A840UM24</accession>
<keyword evidence="5" id="KW-0479">Metal-binding</keyword>
<dbReference type="InterPro" id="IPR003730">
    <property type="entry name" value="Cu_polyphenol_OxRdtase"/>
</dbReference>
<comment type="caution">
    <text evidence="12">The sequence shown here is derived from an EMBL/GenBank/DDBJ whole genome shotgun (WGS) entry which is preliminary data.</text>
</comment>
<comment type="similarity">
    <text evidence="3 11">Belongs to the purine nucleoside phosphorylase YfiH/LACC1 family.</text>
</comment>
<keyword evidence="6" id="KW-0378">Hydrolase</keyword>
<dbReference type="SUPFAM" id="SSF64438">
    <property type="entry name" value="CNF1/YfiH-like putative cysteine hydrolases"/>
    <property type="match status" value="1"/>
</dbReference>
<dbReference type="RefSeq" id="WP_311636888.1">
    <property type="nucleotide sequence ID" value="NZ_JACHFH010000039.1"/>
</dbReference>
<comment type="function">
    <text evidence="2">Purine nucleoside enzyme that catalyzes the phosphorolysis of adenosine and inosine nucleosides, yielding D-ribose 1-phosphate and the respective free bases, adenine and hypoxanthine. Also catalyzes the phosphorolysis of S-methyl-5'-thioadenosine into adenine and S-methyl-5-thio-alpha-D-ribose 1-phosphate. Also has adenosine deaminase activity.</text>
</comment>
<dbReference type="GO" id="GO:0016787">
    <property type="term" value="F:hydrolase activity"/>
    <property type="evidence" value="ECO:0007669"/>
    <property type="project" value="UniProtKB-KW"/>
</dbReference>
<evidence type="ECO:0000256" key="8">
    <source>
        <dbReference type="ARBA" id="ARBA00047989"/>
    </source>
</evidence>
<evidence type="ECO:0000256" key="9">
    <source>
        <dbReference type="ARBA" id="ARBA00048968"/>
    </source>
</evidence>
<comment type="catalytic activity">
    <reaction evidence="8">
        <text>adenosine + H2O + H(+) = inosine + NH4(+)</text>
        <dbReference type="Rhea" id="RHEA:24408"/>
        <dbReference type="ChEBI" id="CHEBI:15377"/>
        <dbReference type="ChEBI" id="CHEBI:15378"/>
        <dbReference type="ChEBI" id="CHEBI:16335"/>
        <dbReference type="ChEBI" id="CHEBI:17596"/>
        <dbReference type="ChEBI" id="CHEBI:28938"/>
        <dbReference type="EC" id="3.5.4.4"/>
    </reaction>
    <physiologicalReaction direction="left-to-right" evidence="8">
        <dbReference type="Rhea" id="RHEA:24409"/>
    </physiologicalReaction>
</comment>
<dbReference type="EMBL" id="JACHFH010000039">
    <property type="protein sequence ID" value="MBB5337250.1"/>
    <property type="molecule type" value="Genomic_DNA"/>
</dbReference>
<comment type="catalytic activity">
    <reaction evidence="10">
        <text>S-methyl-5'-thioadenosine + phosphate = 5-(methylsulfanyl)-alpha-D-ribose 1-phosphate + adenine</text>
        <dbReference type="Rhea" id="RHEA:11852"/>
        <dbReference type="ChEBI" id="CHEBI:16708"/>
        <dbReference type="ChEBI" id="CHEBI:17509"/>
        <dbReference type="ChEBI" id="CHEBI:43474"/>
        <dbReference type="ChEBI" id="CHEBI:58533"/>
        <dbReference type="EC" id="2.4.2.28"/>
    </reaction>
    <physiologicalReaction direction="left-to-right" evidence="10">
        <dbReference type="Rhea" id="RHEA:11853"/>
    </physiologicalReaction>
</comment>
<evidence type="ECO:0000256" key="1">
    <source>
        <dbReference type="ARBA" id="ARBA00000553"/>
    </source>
</evidence>
<dbReference type="Gene3D" id="3.60.140.10">
    <property type="entry name" value="CNF1/YfiH-like putative cysteine hydrolases"/>
    <property type="match status" value="1"/>
</dbReference>
<protein>
    <recommendedName>
        <fullName evidence="11">Purine nucleoside phosphorylase</fullName>
    </recommendedName>
</protein>
<reference evidence="12 13" key="1">
    <citation type="submission" date="2020-08" db="EMBL/GenBank/DDBJ databases">
        <title>Genomic Encyclopedia of Type Strains, Phase IV (KMG-IV): sequencing the most valuable type-strain genomes for metagenomic binning, comparative biology and taxonomic classification.</title>
        <authorList>
            <person name="Goeker M."/>
        </authorList>
    </citation>
    <scope>NUCLEOTIDE SEQUENCE [LARGE SCALE GENOMIC DNA]</scope>
    <source>
        <strain evidence="12 13">DSM 24661</strain>
    </source>
</reference>
<sequence>MYKIPLFDKYNDKITYGISGRTNGVSQGEYDSLNLGLHVGDNSNDVIKNREIFCSSLGISLANTVCCEQVHKTNVHMVTSADKGKGAYSLTDTIKDVDALITNEKNIPLMLFFADCTPLLIYDPVHEAIGAAHAGWRGTVGDIAGKTLAAMHKSYSTNPADCVAAIGPCIGQCCYEIGNEVSAEFINVFTNIKKTINPVDNILIKKGSNYHLSLYNANKILLIEHGLLPENISPDTPYCTACHNKEFYSYRADKGKTGRHCALLCLK</sequence>
<dbReference type="GO" id="GO:0017061">
    <property type="term" value="F:S-methyl-5-thioadenosine phosphorylase activity"/>
    <property type="evidence" value="ECO:0007669"/>
    <property type="project" value="UniProtKB-EC"/>
</dbReference>
<keyword evidence="7" id="KW-0862">Zinc</keyword>
<evidence type="ECO:0000256" key="4">
    <source>
        <dbReference type="ARBA" id="ARBA00022679"/>
    </source>
</evidence>
<evidence type="ECO:0000313" key="12">
    <source>
        <dbReference type="EMBL" id="MBB5337250.1"/>
    </source>
</evidence>
<organism evidence="12 13">
    <name type="scientific">Pectinatus brassicae</name>
    <dbReference type="NCBI Taxonomy" id="862415"/>
    <lineage>
        <taxon>Bacteria</taxon>
        <taxon>Bacillati</taxon>
        <taxon>Bacillota</taxon>
        <taxon>Negativicutes</taxon>
        <taxon>Selenomonadales</taxon>
        <taxon>Selenomonadaceae</taxon>
        <taxon>Pectinatus</taxon>
    </lineage>
</organism>
<gene>
    <name evidence="12" type="ORF">HNR32_002409</name>
</gene>
<comment type="catalytic activity">
    <reaction evidence="1">
        <text>inosine + phosphate = alpha-D-ribose 1-phosphate + hypoxanthine</text>
        <dbReference type="Rhea" id="RHEA:27646"/>
        <dbReference type="ChEBI" id="CHEBI:17368"/>
        <dbReference type="ChEBI" id="CHEBI:17596"/>
        <dbReference type="ChEBI" id="CHEBI:43474"/>
        <dbReference type="ChEBI" id="CHEBI:57720"/>
        <dbReference type="EC" id="2.4.2.1"/>
    </reaction>
    <physiologicalReaction direction="left-to-right" evidence="1">
        <dbReference type="Rhea" id="RHEA:27647"/>
    </physiologicalReaction>
</comment>
<keyword evidence="4" id="KW-0808">Transferase</keyword>
<dbReference type="InterPro" id="IPR038371">
    <property type="entry name" value="Cu_polyphenol_OxRdtase_sf"/>
</dbReference>
<dbReference type="InterPro" id="IPR011324">
    <property type="entry name" value="Cytotoxic_necrot_fac-like_cat"/>
</dbReference>
<dbReference type="PANTHER" id="PTHR30616:SF2">
    <property type="entry name" value="PURINE NUCLEOSIDE PHOSPHORYLASE LACC1"/>
    <property type="match status" value="1"/>
</dbReference>
<dbReference type="PANTHER" id="PTHR30616">
    <property type="entry name" value="UNCHARACTERIZED PROTEIN YFIH"/>
    <property type="match status" value="1"/>
</dbReference>
<evidence type="ECO:0000313" key="13">
    <source>
        <dbReference type="Proteomes" id="UP000559117"/>
    </source>
</evidence>
<dbReference type="GO" id="GO:0005507">
    <property type="term" value="F:copper ion binding"/>
    <property type="evidence" value="ECO:0007669"/>
    <property type="project" value="TreeGrafter"/>
</dbReference>
<evidence type="ECO:0000256" key="10">
    <source>
        <dbReference type="ARBA" id="ARBA00049893"/>
    </source>
</evidence>
<evidence type="ECO:0000256" key="3">
    <source>
        <dbReference type="ARBA" id="ARBA00007353"/>
    </source>
</evidence>
<evidence type="ECO:0000256" key="11">
    <source>
        <dbReference type="RuleBase" id="RU361274"/>
    </source>
</evidence>
<name>A0A840UM24_9FIRM</name>
<proteinExistence type="inferred from homology"/>
<comment type="catalytic activity">
    <reaction evidence="9">
        <text>adenosine + phosphate = alpha-D-ribose 1-phosphate + adenine</text>
        <dbReference type="Rhea" id="RHEA:27642"/>
        <dbReference type="ChEBI" id="CHEBI:16335"/>
        <dbReference type="ChEBI" id="CHEBI:16708"/>
        <dbReference type="ChEBI" id="CHEBI:43474"/>
        <dbReference type="ChEBI" id="CHEBI:57720"/>
        <dbReference type="EC" id="2.4.2.1"/>
    </reaction>
    <physiologicalReaction direction="left-to-right" evidence="9">
        <dbReference type="Rhea" id="RHEA:27643"/>
    </physiologicalReaction>
</comment>
<keyword evidence="13" id="KW-1185">Reference proteome</keyword>
<evidence type="ECO:0000256" key="6">
    <source>
        <dbReference type="ARBA" id="ARBA00022801"/>
    </source>
</evidence>
<evidence type="ECO:0000256" key="5">
    <source>
        <dbReference type="ARBA" id="ARBA00022723"/>
    </source>
</evidence>
<evidence type="ECO:0000256" key="2">
    <source>
        <dbReference type="ARBA" id="ARBA00003215"/>
    </source>
</evidence>
<evidence type="ECO:0000256" key="7">
    <source>
        <dbReference type="ARBA" id="ARBA00022833"/>
    </source>
</evidence>